<evidence type="ECO:0000259" key="4">
    <source>
        <dbReference type="Pfam" id="PF03816"/>
    </source>
</evidence>
<dbReference type="PANTHER" id="PTHR33392:SF6">
    <property type="entry name" value="POLYISOPRENYL-TEICHOIC ACID--PEPTIDOGLYCAN TEICHOIC ACID TRANSFERASE TAGU"/>
    <property type="match status" value="1"/>
</dbReference>
<feature type="transmembrane region" description="Helical" evidence="3">
    <location>
        <begin position="177"/>
        <end position="195"/>
    </location>
</feature>
<dbReference type="eggNOG" id="COG1316">
    <property type="taxonomic scope" value="Bacteria"/>
</dbReference>
<feature type="transmembrane region" description="Helical" evidence="3">
    <location>
        <begin position="138"/>
        <end position="157"/>
    </location>
</feature>
<feature type="region of interest" description="Disordered" evidence="2">
    <location>
        <begin position="1"/>
        <end position="42"/>
    </location>
</feature>
<dbReference type="RefSeq" id="WP_006594712.1">
    <property type="nucleotide sequence ID" value="NZ_BAHD01000109.1"/>
</dbReference>
<feature type="compositionally biased region" description="Low complexity" evidence="2">
    <location>
        <begin position="492"/>
        <end position="522"/>
    </location>
</feature>
<keyword evidence="3" id="KW-0812">Transmembrane</keyword>
<feature type="transmembrane region" description="Helical" evidence="3">
    <location>
        <begin position="108"/>
        <end position="126"/>
    </location>
</feature>
<dbReference type="InterPro" id="IPR050922">
    <property type="entry name" value="LytR/CpsA/Psr_CW_biosynth"/>
</dbReference>
<keyword evidence="3" id="KW-1133">Transmembrane helix</keyword>
<dbReference type="Proteomes" id="UP000008366">
    <property type="component" value="Unassembled WGS sequence"/>
</dbReference>
<dbReference type="InterPro" id="IPR004474">
    <property type="entry name" value="LytR_CpsA_psr"/>
</dbReference>
<dbReference type="Pfam" id="PF03816">
    <property type="entry name" value="LytR_cpsA_psr"/>
    <property type="match status" value="1"/>
</dbReference>
<dbReference type="EMBL" id="BAHD01000109">
    <property type="protein sequence ID" value="GAB98180.1"/>
    <property type="molecule type" value="Genomic_DNA"/>
</dbReference>
<dbReference type="NCBIfam" id="TIGR00350">
    <property type="entry name" value="lytR_cpsA_psr"/>
    <property type="match status" value="1"/>
</dbReference>
<feature type="domain" description="Cell envelope-related transcriptional attenuator" evidence="4">
    <location>
        <begin position="241"/>
        <end position="415"/>
    </location>
</feature>
<evidence type="ECO:0000313" key="5">
    <source>
        <dbReference type="EMBL" id="GAB98180.1"/>
    </source>
</evidence>
<comment type="similarity">
    <text evidence="1">Belongs to the LytR/CpsA/Psr (LCP) family.</text>
</comment>
<keyword evidence="3" id="KW-0472">Membrane</keyword>
<reference evidence="5 6" key="1">
    <citation type="submission" date="2012-08" db="EMBL/GenBank/DDBJ databases">
        <title>Whole genome shotgun sequence of Kineosphaera limosa NBRC 100340.</title>
        <authorList>
            <person name="Yoshida I."/>
            <person name="Isaki S."/>
            <person name="Hosoyama A."/>
            <person name="Tsuchikane K."/>
            <person name="Katsumata H."/>
            <person name="Ando Y."/>
            <person name="Ohji S."/>
            <person name="Hamada M."/>
            <person name="Tamura T."/>
            <person name="Yamazoe A."/>
            <person name="Yamazaki S."/>
            <person name="Fujita N."/>
        </authorList>
    </citation>
    <scope>NUCLEOTIDE SEQUENCE [LARGE SCALE GENOMIC DNA]</scope>
    <source>
        <strain evidence="5 6">NBRC 100340</strain>
    </source>
</reference>
<evidence type="ECO:0000256" key="1">
    <source>
        <dbReference type="ARBA" id="ARBA00006068"/>
    </source>
</evidence>
<feature type="compositionally biased region" description="Basic and acidic residues" evidence="2">
    <location>
        <begin position="8"/>
        <end position="42"/>
    </location>
</feature>
<comment type="caution">
    <text evidence="5">The sequence shown here is derived from an EMBL/GenBank/DDBJ whole genome shotgun (WGS) entry which is preliminary data.</text>
</comment>
<feature type="region of interest" description="Disordered" evidence="2">
    <location>
        <begin position="487"/>
        <end position="545"/>
    </location>
</feature>
<organism evidence="5 6">
    <name type="scientific">Kineosphaera limosa NBRC 100340</name>
    <dbReference type="NCBI Taxonomy" id="1184609"/>
    <lineage>
        <taxon>Bacteria</taxon>
        <taxon>Bacillati</taxon>
        <taxon>Actinomycetota</taxon>
        <taxon>Actinomycetes</taxon>
        <taxon>Micrococcales</taxon>
        <taxon>Dermatophilaceae</taxon>
        <taxon>Kineosphaera</taxon>
    </lineage>
</organism>
<evidence type="ECO:0000256" key="2">
    <source>
        <dbReference type="SAM" id="MobiDB-lite"/>
    </source>
</evidence>
<dbReference type="STRING" id="1184609.KILIM_109_00040"/>
<proteinExistence type="inferred from homology"/>
<evidence type="ECO:0000256" key="3">
    <source>
        <dbReference type="SAM" id="Phobius"/>
    </source>
</evidence>
<gene>
    <name evidence="5" type="ORF">KILIM_109_00040</name>
</gene>
<dbReference type="PANTHER" id="PTHR33392">
    <property type="entry name" value="POLYISOPRENYL-TEICHOIC ACID--PEPTIDOGLYCAN TEICHOIC ACID TRANSFERASE TAGU"/>
    <property type="match status" value="1"/>
</dbReference>
<dbReference type="Gene3D" id="3.40.630.190">
    <property type="entry name" value="LCP protein"/>
    <property type="match status" value="1"/>
</dbReference>
<sequence length="545" mass="57919">MNSPSRPDGQRYGDDRSSRSRGSRDPRDPRGGGRDGGRDARASHLDEDADYVDLRSLDSRVLAADPELLSGRLRRRRAFTLPLLTLVAPGSAQLVAGNRRVGGIALRIWFGLLAMVALAVAVFFLDRSLIIDAATNRLALTGLAVVLGLGAIGWAVLFLDALRLARLRLLPKGTRRGVAALTAALVAITAVPLTLGARNVLAGRDLVGTVFGNHASVPPSDGRYNILLLGADSGADRTGIRPDTIMLASVDADTGRSVLFGFARDTENINFRPGSTMAQLMPEGWNCGDQCLLNGLYQWGTEHKDQFPAGTQDPGAVATKEAVEALSGLDIQYYGMVDLRGFQRFIDAVGGITIDVKTRVPIGGGTSPIRGWIEPGVQTLDGYHALWYARSREGASNYERMARQRCVVTAMVNQLTPEKVFVNFQKIASVSGSILQTDIPESDLGTLGDLAMKARSQPIKSVNFVPPLINPWNYDPQVIHRTVQQTIETSKKAPTAAPRATTSPTNGSGSGSGSTSTPRSTGSGSGTAEKESAETGDLASVCSAA</sequence>
<protein>
    <submittedName>
        <fullName evidence="5">Putative LytR family regulatory protein</fullName>
    </submittedName>
</protein>
<dbReference type="AlphaFoldDB" id="K6WFW5"/>
<accession>K6WFW5</accession>
<name>K6WFW5_9MICO</name>
<keyword evidence="6" id="KW-1185">Reference proteome</keyword>
<evidence type="ECO:0000313" key="6">
    <source>
        <dbReference type="Proteomes" id="UP000008366"/>
    </source>
</evidence>